<dbReference type="PANTHER" id="PTHR42897:SF2">
    <property type="entry name" value="PYRUVATE SYNTHASE SUBUNIT PORB"/>
    <property type="match status" value="1"/>
</dbReference>
<dbReference type="RefSeq" id="WP_013681599.1">
    <property type="nucleotide sequence ID" value="NC_015318.1"/>
</dbReference>
<evidence type="ECO:0000259" key="3">
    <source>
        <dbReference type="Pfam" id="PF02775"/>
    </source>
</evidence>
<dbReference type="OrthoDB" id="9794954at2"/>
<name>F2LUV3_HIPMA</name>
<feature type="compositionally biased region" description="Polar residues" evidence="2">
    <location>
        <begin position="144"/>
        <end position="162"/>
    </location>
</feature>
<evidence type="ECO:0000256" key="2">
    <source>
        <dbReference type="SAM" id="MobiDB-lite"/>
    </source>
</evidence>
<dbReference type="SUPFAM" id="SSF52518">
    <property type="entry name" value="Thiamin diphosphate-binding fold (THDP-binding)"/>
    <property type="match status" value="1"/>
</dbReference>
<keyword evidence="5" id="KW-1185">Reference proteome</keyword>
<dbReference type="EC" id="1.2.7.1" evidence="4"/>
<reference evidence="4 5" key="1">
    <citation type="journal article" date="2011" name="Stand. Genomic Sci.">
        <title>Complete genome sequence of the thermophilic sulfur-reducer Hippea maritima type strain (MH(2)).</title>
        <authorList>
            <person name="Huntemann M."/>
            <person name="Lu M."/>
            <person name="Nolan M."/>
            <person name="Lapidus A."/>
            <person name="Lucas S."/>
            <person name="Hammon N."/>
            <person name="Deshpande S."/>
            <person name="Cheng J.F."/>
            <person name="Tapia R."/>
            <person name="Han C."/>
            <person name="Goodwin L."/>
            <person name="Pitluck S."/>
            <person name="Liolios K."/>
            <person name="Pagani I."/>
            <person name="Ivanova N."/>
            <person name="Ovchinikova G."/>
            <person name="Pati A."/>
            <person name="Chen A."/>
            <person name="Palaniappan K."/>
            <person name="Land M."/>
            <person name="Hauser L."/>
            <person name="Jeffries C.D."/>
            <person name="Detter J.C."/>
            <person name="Brambilla E.M."/>
            <person name="Rohde M."/>
            <person name="Spring S."/>
            <person name="Goker M."/>
            <person name="Woyke T."/>
            <person name="Bristow J."/>
            <person name="Eisen J.A."/>
            <person name="Markowitz V."/>
            <person name="Hugenholtz P."/>
            <person name="Kyrpides N.C."/>
            <person name="Klenk H.P."/>
            <person name="Mavromatis K."/>
        </authorList>
    </citation>
    <scope>NUCLEOTIDE SEQUENCE [LARGE SCALE GENOMIC DNA]</scope>
    <source>
        <strain evidence="5">ATCC 700847 / DSM 10411 / MH2</strain>
    </source>
</reference>
<dbReference type="EMBL" id="CP002606">
    <property type="protein sequence ID" value="AEA33558.1"/>
    <property type="molecule type" value="Genomic_DNA"/>
</dbReference>
<organism evidence="4 5">
    <name type="scientific">Hippea maritima (strain ATCC 700847 / DSM 10411 / MH2)</name>
    <dbReference type="NCBI Taxonomy" id="760142"/>
    <lineage>
        <taxon>Bacteria</taxon>
        <taxon>Pseudomonadati</taxon>
        <taxon>Campylobacterota</taxon>
        <taxon>Desulfurellia</taxon>
        <taxon>Desulfurellales</taxon>
        <taxon>Hippeaceae</taxon>
        <taxon>Hippea</taxon>
    </lineage>
</organism>
<keyword evidence="4" id="KW-0670">Pyruvate</keyword>
<feature type="region of interest" description="Disordered" evidence="2">
    <location>
        <begin position="144"/>
        <end position="163"/>
    </location>
</feature>
<dbReference type="STRING" id="760142.Hipma_0588"/>
<dbReference type="Proteomes" id="UP000008139">
    <property type="component" value="Chromosome"/>
</dbReference>
<dbReference type="eggNOG" id="COG1013">
    <property type="taxonomic scope" value="Bacteria"/>
</dbReference>
<dbReference type="KEGG" id="hmr:Hipma_0588"/>
<dbReference type="PANTHER" id="PTHR42897">
    <property type="entry name" value="PYRUVATE SYNTHASE SUBUNIT PORB"/>
    <property type="match status" value="1"/>
</dbReference>
<evidence type="ECO:0000313" key="4">
    <source>
        <dbReference type="EMBL" id="AEA33558.1"/>
    </source>
</evidence>
<feature type="domain" description="Thiamine pyrophosphate enzyme TPP-binding" evidence="3">
    <location>
        <begin position="50"/>
        <end position="217"/>
    </location>
</feature>
<dbReference type="Pfam" id="PF02775">
    <property type="entry name" value="TPP_enzyme_C"/>
    <property type="match status" value="1"/>
</dbReference>
<dbReference type="GO" id="GO:0030976">
    <property type="term" value="F:thiamine pyrophosphate binding"/>
    <property type="evidence" value="ECO:0007669"/>
    <property type="project" value="InterPro"/>
</dbReference>
<dbReference type="AlphaFoldDB" id="F2LUV3"/>
<evidence type="ECO:0000313" key="5">
    <source>
        <dbReference type="Proteomes" id="UP000008139"/>
    </source>
</evidence>
<dbReference type="HOGENOM" id="CLU_058423_0_0_7"/>
<dbReference type="InterPro" id="IPR029061">
    <property type="entry name" value="THDP-binding"/>
</dbReference>
<dbReference type="GO" id="GO:0019164">
    <property type="term" value="F:pyruvate synthase activity"/>
    <property type="evidence" value="ECO:0007669"/>
    <property type="project" value="UniProtKB-EC"/>
</dbReference>
<protein>
    <submittedName>
        <fullName evidence="4">Pyruvate synthase</fullName>
        <ecNumber evidence="4">1.2.7.1</ecNumber>
    </submittedName>
</protein>
<dbReference type="CDD" id="cd03376">
    <property type="entry name" value="TPP_PFOR_porB_like"/>
    <property type="match status" value="1"/>
</dbReference>
<dbReference type="InterPro" id="IPR011766">
    <property type="entry name" value="TPP_enzyme_TPP-bd"/>
</dbReference>
<accession>F2LUV3</accession>
<keyword evidence="1 4" id="KW-0560">Oxidoreductase</keyword>
<dbReference type="Gene3D" id="3.40.50.970">
    <property type="match status" value="1"/>
</dbReference>
<proteinExistence type="predicted"/>
<reference evidence="5" key="2">
    <citation type="submission" date="2011-03" db="EMBL/GenBank/DDBJ databases">
        <title>The complete genome of Hippea maritima DSM 10411.</title>
        <authorList>
            <consortium name="US DOE Joint Genome Institute (JGI-PGF)"/>
            <person name="Lucas S."/>
            <person name="Copeland A."/>
            <person name="Lapidus A."/>
            <person name="Bruce D."/>
            <person name="Goodwin L."/>
            <person name="Pitluck S."/>
            <person name="Peters L."/>
            <person name="Kyrpides N."/>
            <person name="Mavromatis K."/>
            <person name="Pagani I."/>
            <person name="Ivanova N."/>
            <person name="Mikhailova N."/>
            <person name="Lu M."/>
            <person name="Detter J.C."/>
            <person name="Tapia R."/>
            <person name="Han C."/>
            <person name="Land M."/>
            <person name="Hauser L."/>
            <person name="Markowitz V."/>
            <person name="Cheng J.-F."/>
            <person name="Hugenholtz P."/>
            <person name="Woyke T."/>
            <person name="Wu D."/>
            <person name="Spring S."/>
            <person name="Schroeder M."/>
            <person name="Brambilla E."/>
            <person name="Klenk H.-P."/>
            <person name="Eisen J.A."/>
        </authorList>
    </citation>
    <scope>NUCLEOTIDE SEQUENCE [LARGE SCALE GENOMIC DNA]</scope>
    <source>
        <strain evidence="5">ATCC 700847 / DSM 10411 / MH2</strain>
    </source>
</reference>
<gene>
    <name evidence="4" type="ordered locus">Hipma_0588</name>
</gene>
<dbReference type="InterPro" id="IPR051479">
    <property type="entry name" value="PorB-like"/>
</dbReference>
<evidence type="ECO:0000256" key="1">
    <source>
        <dbReference type="ARBA" id="ARBA00023002"/>
    </source>
</evidence>
<dbReference type="InParanoid" id="F2LUV3"/>
<sequence>MALLNDLAKKKEGLVSGHRLCPGCTHSVIARQVFAAAETDKYDIVVAAATGCFEVSTGLYPYTSWNVPWIHTAFENAASTISGVEAAYKALKKKGKVKKDIRFIAFASDGGTYDIGLQALSGAIERGHQFLYICNDNNAYQNTGNQRSSATPFGGSTTTSPNGKVKFGKEQPRKDIVSVLEGHHMEYIAQASPSNWRDLMNKVKKALDVDGPTYINVIEPCTTGWGFPSNKAIEIAQLAVDTCVWPLYEVIKGKVVINYKPKKKLPVEEYLKPQRRFAHLFKKGNEYLIEEFQKQVDRHWEWLLKREECGISYFED</sequence>